<dbReference type="AlphaFoldDB" id="A0A382Y817"/>
<dbReference type="SUPFAM" id="SSF53187">
    <property type="entry name" value="Zn-dependent exopeptidases"/>
    <property type="match status" value="1"/>
</dbReference>
<dbReference type="EMBL" id="UINC01173397">
    <property type="protein sequence ID" value="SVD78971.1"/>
    <property type="molecule type" value="Genomic_DNA"/>
</dbReference>
<dbReference type="Gene3D" id="3.30.70.360">
    <property type="match status" value="1"/>
</dbReference>
<evidence type="ECO:0000313" key="1">
    <source>
        <dbReference type="EMBL" id="SVD78971.1"/>
    </source>
</evidence>
<reference evidence="1" key="1">
    <citation type="submission" date="2018-05" db="EMBL/GenBank/DDBJ databases">
        <authorList>
            <person name="Lanie J.A."/>
            <person name="Ng W.-L."/>
            <person name="Kazmierczak K.M."/>
            <person name="Andrzejewski T.M."/>
            <person name="Davidsen T.M."/>
            <person name="Wayne K.J."/>
            <person name="Tettelin H."/>
            <person name="Glass J.I."/>
            <person name="Rusch D."/>
            <person name="Podicherti R."/>
            <person name="Tsui H.-C.T."/>
            <person name="Winkler M.E."/>
        </authorList>
    </citation>
    <scope>NUCLEOTIDE SEQUENCE</scope>
</reference>
<gene>
    <name evidence="1" type="ORF">METZ01_LOCUS431825</name>
</gene>
<dbReference type="Pfam" id="PF01546">
    <property type="entry name" value="Peptidase_M20"/>
    <property type="match status" value="1"/>
</dbReference>
<accession>A0A382Y817</accession>
<feature type="non-terminal residue" evidence="1">
    <location>
        <position position="190"/>
    </location>
</feature>
<organism evidence="1">
    <name type="scientific">marine metagenome</name>
    <dbReference type="NCBI Taxonomy" id="408172"/>
    <lineage>
        <taxon>unclassified sequences</taxon>
        <taxon>metagenomes</taxon>
        <taxon>ecological metagenomes</taxon>
    </lineage>
</organism>
<protein>
    <submittedName>
        <fullName evidence="1">Uncharacterized protein</fullName>
    </submittedName>
</protein>
<name>A0A382Y817_9ZZZZ</name>
<dbReference type="GO" id="GO:0016787">
    <property type="term" value="F:hydrolase activity"/>
    <property type="evidence" value="ECO:0007669"/>
    <property type="project" value="InterPro"/>
</dbReference>
<dbReference type="InterPro" id="IPR002933">
    <property type="entry name" value="Peptidase_M20"/>
</dbReference>
<sequence length="190" mass="21074">MKSGISMMLYAIMRAKADGMTLAWDIVLSVVCDEESGGDFGARYLVEEHPEQFQGIDYAIGEFGGFSFELGGRRFYQIMVSEKQVCHLRVTYRGAGGHASLNQEDNPMTGLSRFLQRVQSRQFPNPRDTRSRYDVSGHRQAPFPPSRIGLAALLNPQFTSLALKLLGAKGRTFAPLFRNTVNPSVVHGGE</sequence>
<proteinExistence type="predicted"/>
<dbReference type="Gene3D" id="3.40.630.10">
    <property type="entry name" value="Zn peptidases"/>
    <property type="match status" value="1"/>
</dbReference>